<keyword evidence="8" id="KW-0949">S-adenosyl-L-methionine</keyword>
<keyword evidence="17" id="KW-1185">Reference proteome</keyword>
<evidence type="ECO:0000313" key="16">
    <source>
        <dbReference type="EMBL" id="EXF77577.1"/>
    </source>
</evidence>
<evidence type="ECO:0000256" key="10">
    <source>
        <dbReference type="ARBA" id="ARBA00022919"/>
    </source>
</evidence>
<keyword evidence="9 15" id="KW-0812">Transmembrane</keyword>
<dbReference type="GO" id="GO:0006665">
    <property type="term" value="P:sphingolipid metabolic process"/>
    <property type="evidence" value="ECO:0007669"/>
    <property type="project" value="UniProtKB-KW"/>
</dbReference>
<dbReference type="HOGENOM" id="CLU_026434_5_0_1"/>
<dbReference type="GO" id="GO:0032259">
    <property type="term" value="P:methylation"/>
    <property type="evidence" value="ECO:0007669"/>
    <property type="project" value="UniProtKB-KW"/>
</dbReference>
<feature type="transmembrane region" description="Helical" evidence="15">
    <location>
        <begin position="7"/>
        <end position="24"/>
    </location>
</feature>
<evidence type="ECO:0000256" key="12">
    <source>
        <dbReference type="ARBA" id="ARBA00023098"/>
    </source>
</evidence>
<comment type="pathway">
    <text evidence="3">Sphingolipid metabolism.</text>
</comment>
<gene>
    <name evidence="16" type="ORF">CFIO01_10282</name>
</gene>
<organism evidence="16 17">
    <name type="scientific">Colletotrichum fioriniae PJ7</name>
    <dbReference type="NCBI Taxonomy" id="1445577"/>
    <lineage>
        <taxon>Eukaryota</taxon>
        <taxon>Fungi</taxon>
        <taxon>Dikarya</taxon>
        <taxon>Ascomycota</taxon>
        <taxon>Pezizomycotina</taxon>
        <taxon>Sordariomycetes</taxon>
        <taxon>Hypocreomycetidae</taxon>
        <taxon>Glomerellales</taxon>
        <taxon>Glomerellaceae</taxon>
        <taxon>Colletotrichum</taxon>
        <taxon>Colletotrichum acutatum species complex</taxon>
    </lineage>
</organism>
<dbReference type="InterPro" id="IPR029063">
    <property type="entry name" value="SAM-dependent_MTases_sf"/>
</dbReference>
<evidence type="ECO:0000256" key="13">
    <source>
        <dbReference type="ARBA" id="ARBA00023136"/>
    </source>
</evidence>
<keyword evidence="7" id="KW-0808">Transferase</keyword>
<dbReference type="OrthoDB" id="4836352at2759"/>
<dbReference type="SUPFAM" id="SSF53335">
    <property type="entry name" value="S-adenosyl-L-methionine-dependent methyltransferases"/>
    <property type="match status" value="1"/>
</dbReference>
<keyword evidence="12" id="KW-0443">Lipid metabolism</keyword>
<dbReference type="Pfam" id="PF02353">
    <property type="entry name" value="CMAS"/>
    <property type="match status" value="1"/>
</dbReference>
<dbReference type="AlphaFoldDB" id="A0A010QCH4"/>
<evidence type="ECO:0000256" key="9">
    <source>
        <dbReference type="ARBA" id="ARBA00022692"/>
    </source>
</evidence>
<dbReference type="InterPro" id="IPR052290">
    <property type="entry name" value="Sphingo_C9-MT"/>
</dbReference>
<dbReference type="PANTHER" id="PTHR45197:SF1">
    <property type="entry name" value="SPHINGOLIPID C9-METHYLTRANSFERASE A-RELATED"/>
    <property type="match status" value="1"/>
</dbReference>
<sequence length="405" mass="45792">MMPSLSRSLALGYVIILQVLYLSFGTGGGIIIDLVLAAFIAVSIIAGIWLIASAISPRISETVLSRRPIEYYMTFKHPANVTYRGKRKIPMATFCQMYLDGDVKMDGDTLAILEKRHDWASFRLTFGLIYHVLFKLIPKIVEDLCFHDDGYVHPAHERLDFGVLGGFLGPRMMYTSGLVRNTNKQESLEELENNKLDVICEKIHLNSYHRVLSIGYGCEALANYGRRIFPHVSFTGLNHTGECTNVPPIRGGYKKIVCTHLAEHKGPGNSMALHMGPDEYADFFKHIHSLLADAVSYASLASLTNQLETAGFRVNNVENFDRHYSETVRKWYGNFVRNREALVAMYGPQIYRTFEFFLPYMVIIFGQGSANSHQIVVTKNPSSVDRTESEPEVEESFWDLCEQPL</sequence>
<evidence type="ECO:0000256" key="1">
    <source>
        <dbReference type="ARBA" id="ARBA00004141"/>
    </source>
</evidence>
<dbReference type="PANTHER" id="PTHR45197">
    <property type="entry name" value="SYNTHASE, PUTATIVE (AFU_ORTHOLOGUE AFUA_7G04190)-RELATED"/>
    <property type="match status" value="1"/>
</dbReference>
<protein>
    <recommendedName>
        <fullName evidence="14">sphingolipid C(9)-methyltransferase</fullName>
        <ecNumber evidence="14">2.1.1.317</ecNumber>
    </recommendedName>
</protein>
<reference evidence="16 17" key="1">
    <citation type="submission" date="2014-02" db="EMBL/GenBank/DDBJ databases">
        <title>The genome sequence of Colletotrichum fioriniae PJ7.</title>
        <authorList>
            <person name="Baroncelli R."/>
            <person name="Thon M.R."/>
        </authorList>
    </citation>
    <scope>NUCLEOTIDE SEQUENCE [LARGE SCALE GENOMIC DNA]</scope>
    <source>
        <strain evidence="16 17">PJ7</strain>
    </source>
</reference>
<dbReference type="KEGG" id="cfj:CFIO01_10282"/>
<comment type="caution">
    <text evidence="16">The sequence shown here is derived from an EMBL/GenBank/DDBJ whole genome shotgun (WGS) entry which is preliminary data.</text>
</comment>
<evidence type="ECO:0000256" key="5">
    <source>
        <dbReference type="ARBA" id="ARBA00022516"/>
    </source>
</evidence>
<keyword evidence="6" id="KW-0489">Methyltransferase</keyword>
<dbReference type="EMBL" id="JARH01000702">
    <property type="protein sequence ID" value="EXF77577.1"/>
    <property type="molecule type" value="Genomic_DNA"/>
</dbReference>
<keyword evidence="13 15" id="KW-0472">Membrane</keyword>
<evidence type="ECO:0000256" key="3">
    <source>
        <dbReference type="ARBA" id="ARBA00004991"/>
    </source>
</evidence>
<keyword evidence="5" id="KW-0444">Lipid biosynthesis</keyword>
<dbReference type="GO" id="GO:0016020">
    <property type="term" value="C:membrane"/>
    <property type="evidence" value="ECO:0007669"/>
    <property type="project" value="UniProtKB-SubCell"/>
</dbReference>
<comment type="similarity">
    <text evidence="4">Belongs to the CFA/CMAS family.</text>
</comment>
<accession>A0A010QCH4</accession>
<feature type="transmembrane region" description="Helical" evidence="15">
    <location>
        <begin position="30"/>
        <end position="52"/>
    </location>
</feature>
<evidence type="ECO:0000256" key="4">
    <source>
        <dbReference type="ARBA" id="ARBA00010815"/>
    </source>
</evidence>
<evidence type="ECO:0000313" key="17">
    <source>
        <dbReference type="Proteomes" id="UP000020467"/>
    </source>
</evidence>
<comment type="pathway">
    <text evidence="2">Lipid metabolism; sphingolipid metabolism.</text>
</comment>
<evidence type="ECO:0000256" key="7">
    <source>
        <dbReference type="ARBA" id="ARBA00022679"/>
    </source>
</evidence>
<dbReference type="Gene3D" id="3.40.50.150">
    <property type="entry name" value="Vaccinia Virus protein VP39"/>
    <property type="match status" value="2"/>
</dbReference>
<evidence type="ECO:0000256" key="15">
    <source>
        <dbReference type="SAM" id="Phobius"/>
    </source>
</evidence>
<proteinExistence type="inferred from homology"/>
<dbReference type="eggNOG" id="ENOG502QS47">
    <property type="taxonomic scope" value="Eukaryota"/>
</dbReference>
<evidence type="ECO:0000256" key="14">
    <source>
        <dbReference type="ARBA" id="ARBA00039020"/>
    </source>
</evidence>
<dbReference type="GO" id="GO:0008168">
    <property type="term" value="F:methyltransferase activity"/>
    <property type="evidence" value="ECO:0007669"/>
    <property type="project" value="UniProtKB-KW"/>
</dbReference>
<dbReference type="STRING" id="1445577.A0A010QCH4"/>
<evidence type="ECO:0000256" key="11">
    <source>
        <dbReference type="ARBA" id="ARBA00022989"/>
    </source>
</evidence>
<name>A0A010QCH4_9PEZI</name>
<evidence type="ECO:0000256" key="2">
    <source>
        <dbReference type="ARBA" id="ARBA00004760"/>
    </source>
</evidence>
<dbReference type="Proteomes" id="UP000020467">
    <property type="component" value="Unassembled WGS sequence"/>
</dbReference>
<comment type="subcellular location">
    <subcellularLocation>
        <location evidence="1">Membrane</location>
        <topology evidence="1">Multi-pass membrane protein</topology>
    </subcellularLocation>
</comment>
<evidence type="ECO:0000256" key="8">
    <source>
        <dbReference type="ARBA" id="ARBA00022691"/>
    </source>
</evidence>
<evidence type="ECO:0000256" key="6">
    <source>
        <dbReference type="ARBA" id="ARBA00022603"/>
    </source>
</evidence>
<keyword evidence="10" id="KW-0746">Sphingolipid metabolism</keyword>
<keyword evidence="11 15" id="KW-1133">Transmembrane helix</keyword>
<dbReference type="EC" id="2.1.1.317" evidence="14"/>